<dbReference type="OrthoDB" id="431929at2759"/>
<evidence type="ECO:0000313" key="8">
    <source>
        <dbReference type="EMBL" id="TFK40820.1"/>
    </source>
</evidence>
<feature type="region of interest" description="Disordered" evidence="6">
    <location>
        <begin position="252"/>
        <end position="311"/>
    </location>
</feature>
<reference evidence="8 9" key="1">
    <citation type="journal article" date="2019" name="Nat. Ecol. Evol.">
        <title>Megaphylogeny resolves global patterns of mushroom evolution.</title>
        <authorList>
            <person name="Varga T."/>
            <person name="Krizsan K."/>
            <person name="Foldi C."/>
            <person name="Dima B."/>
            <person name="Sanchez-Garcia M."/>
            <person name="Sanchez-Ramirez S."/>
            <person name="Szollosi G.J."/>
            <person name="Szarkandi J.G."/>
            <person name="Papp V."/>
            <person name="Albert L."/>
            <person name="Andreopoulos W."/>
            <person name="Angelini C."/>
            <person name="Antonin V."/>
            <person name="Barry K.W."/>
            <person name="Bougher N.L."/>
            <person name="Buchanan P."/>
            <person name="Buyck B."/>
            <person name="Bense V."/>
            <person name="Catcheside P."/>
            <person name="Chovatia M."/>
            <person name="Cooper J."/>
            <person name="Damon W."/>
            <person name="Desjardin D."/>
            <person name="Finy P."/>
            <person name="Geml J."/>
            <person name="Haridas S."/>
            <person name="Hughes K."/>
            <person name="Justo A."/>
            <person name="Karasinski D."/>
            <person name="Kautmanova I."/>
            <person name="Kiss B."/>
            <person name="Kocsube S."/>
            <person name="Kotiranta H."/>
            <person name="LaButti K.M."/>
            <person name="Lechner B.E."/>
            <person name="Liimatainen K."/>
            <person name="Lipzen A."/>
            <person name="Lukacs Z."/>
            <person name="Mihaltcheva S."/>
            <person name="Morgado L.N."/>
            <person name="Niskanen T."/>
            <person name="Noordeloos M.E."/>
            <person name="Ohm R.A."/>
            <person name="Ortiz-Santana B."/>
            <person name="Ovrebo C."/>
            <person name="Racz N."/>
            <person name="Riley R."/>
            <person name="Savchenko A."/>
            <person name="Shiryaev A."/>
            <person name="Soop K."/>
            <person name="Spirin V."/>
            <person name="Szebenyi C."/>
            <person name="Tomsovsky M."/>
            <person name="Tulloss R.E."/>
            <person name="Uehling J."/>
            <person name="Grigoriev I.V."/>
            <person name="Vagvolgyi C."/>
            <person name="Papp T."/>
            <person name="Martin F.M."/>
            <person name="Miettinen O."/>
            <person name="Hibbett D.S."/>
            <person name="Nagy L.G."/>
        </authorList>
    </citation>
    <scope>NUCLEOTIDE SEQUENCE [LARGE SCALE GENOMIC DNA]</scope>
    <source>
        <strain evidence="8 9">CBS 166.37</strain>
    </source>
</reference>
<feature type="domain" description="AN1-type" evidence="7">
    <location>
        <begin position="111"/>
        <end position="159"/>
    </location>
</feature>
<evidence type="ECO:0000256" key="4">
    <source>
        <dbReference type="ARBA" id="ARBA00022833"/>
    </source>
</evidence>
<feature type="region of interest" description="Disordered" evidence="6">
    <location>
        <begin position="199"/>
        <end position="232"/>
    </location>
</feature>
<dbReference type="PANTHER" id="PTHR14677:SF40">
    <property type="entry name" value="CDC48-ASSOCIATED UBIQUITIN-LIKE_ZINC FINGER PROTEIN 1"/>
    <property type="match status" value="1"/>
</dbReference>
<dbReference type="EMBL" id="ML213596">
    <property type="protein sequence ID" value="TFK40820.1"/>
    <property type="molecule type" value="Genomic_DNA"/>
</dbReference>
<evidence type="ECO:0000256" key="1">
    <source>
        <dbReference type="ARBA" id="ARBA00022723"/>
    </source>
</evidence>
<dbReference type="PROSITE" id="PS51039">
    <property type="entry name" value="ZF_AN1"/>
    <property type="match status" value="1"/>
</dbReference>
<keyword evidence="4" id="KW-0862">Zinc</keyword>
<evidence type="ECO:0000256" key="6">
    <source>
        <dbReference type="SAM" id="MobiDB-lite"/>
    </source>
</evidence>
<dbReference type="PANTHER" id="PTHR14677">
    <property type="entry name" value="ARSENITE INDUCUBLE RNA ASSOCIATED PROTEIN AIP-1-RELATED"/>
    <property type="match status" value="1"/>
</dbReference>
<dbReference type="GO" id="GO:0008270">
    <property type="term" value="F:zinc ion binding"/>
    <property type="evidence" value="ECO:0007669"/>
    <property type="project" value="UniProtKB-KW"/>
</dbReference>
<proteinExistence type="predicted"/>
<dbReference type="AlphaFoldDB" id="A0A5C3M661"/>
<keyword evidence="9" id="KW-1185">Reference proteome</keyword>
<protein>
    <recommendedName>
        <fullName evidence="7">AN1-type domain-containing protein</fullName>
    </recommendedName>
</protein>
<evidence type="ECO:0000256" key="5">
    <source>
        <dbReference type="PROSITE-ProRule" id="PRU00449"/>
    </source>
</evidence>
<dbReference type="Pfam" id="PF25403">
    <property type="entry name" value="zf-C2H2_ZFAND2"/>
    <property type="match status" value="1"/>
</dbReference>
<sequence>MSTSPASRATPTAERDEQLLSIGKQCADPACLLVDFLPFKCQHCSLSFCQEHFRVEAHRCKEYDESKHNRVAPNCPLCNTPVAIPPGQDPNTRMESHFTNECSVMTGKTKTKSSPVCAKGNCKKVLFSPIRCDKCRSQFCPSHRFPSDHNCVAASRPAPSPSNSRPLANFATSAKNLNTKATAAGAAIKKSVAAASTSASARPVAPPARPAAASSNNPATSKSTTSNPFSKTDRLSAHSTFLAAPDVNAALNNLNDTNTTTTATSNNNTWPNNNTSNPTPNNRTDSEPKPKPLRSHIMDAASFKPRPIFAY</sequence>
<dbReference type="Proteomes" id="UP000308652">
    <property type="component" value="Unassembled WGS sequence"/>
</dbReference>
<feature type="compositionally biased region" description="Low complexity" evidence="6">
    <location>
        <begin position="252"/>
        <end position="283"/>
    </location>
</feature>
<dbReference type="InterPro" id="IPR000058">
    <property type="entry name" value="Znf_AN1"/>
</dbReference>
<organism evidence="8 9">
    <name type="scientific">Crucibulum laeve</name>
    <dbReference type="NCBI Taxonomy" id="68775"/>
    <lineage>
        <taxon>Eukaryota</taxon>
        <taxon>Fungi</taxon>
        <taxon>Dikarya</taxon>
        <taxon>Basidiomycota</taxon>
        <taxon>Agaricomycotina</taxon>
        <taxon>Agaricomycetes</taxon>
        <taxon>Agaricomycetidae</taxon>
        <taxon>Agaricales</taxon>
        <taxon>Agaricineae</taxon>
        <taxon>Nidulariaceae</taxon>
        <taxon>Crucibulum</taxon>
    </lineage>
</organism>
<dbReference type="SUPFAM" id="SSF118310">
    <property type="entry name" value="AN1-like Zinc finger"/>
    <property type="match status" value="2"/>
</dbReference>
<dbReference type="InterPro" id="IPR035896">
    <property type="entry name" value="AN1-like_Znf"/>
</dbReference>
<gene>
    <name evidence="8" type="ORF">BDQ12DRAFT_680095</name>
</gene>
<keyword evidence="3 5" id="KW-0863">Zinc-finger</keyword>
<keyword evidence="1" id="KW-0479">Metal-binding</keyword>
<dbReference type="SMART" id="SM00154">
    <property type="entry name" value="ZnF_AN1"/>
    <property type="match status" value="2"/>
</dbReference>
<evidence type="ECO:0000256" key="3">
    <source>
        <dbReference type="ARBA" id="ARBA00022771"/>
    </source>
</evidence>
<dbReference type="Pfam" id="PF01428">
    <property type="entry name" value="zf-AN1"/>
    <property type="match status" value="2"/>
</dbReference>
<name>A0A5C3M661_9AGAR</name>
<evidence type="ECO:0000259" key="7">
    <source>
        <dbReference type="PROSITE" id="PS51039"/>
    </source>
</evidence>
<dbReference type="Gene3D" id="4.10.1110.10">
    <property type="entry name" value="AN1-like Zinc finger"/>
    <property type="match status" value="2"/>
</dbReference>
<feature type="compositionally biased region" description="Low complexity" evidence="6">
    <location>
        <begin position="210"/>
        <end position="227"/>
    </location>
</feature>
<dbReference type="GO" id="GO:0005737">
    <property type="term" value="C:cytoplasm"/>
    <property type="evidence" value="ECO:0007669"/>
    <property type="project" value="TreeGrafter"/>
</dbReference>
<keyword evidence="2" id="KW-0677">Repeat</keyword>
<dbReference type="InterPro" id="IPR057357">
    <property type="entry name" value="Znf-C2H2_ZFAND2A/B"/>
</dbReference>
<evidence type="ECO:0000256" key="2">
    <source>
        <dbReference type="ARBA" id="ARBA00022737"/>
    </source>
</evidence>
<evidence type="ECO:0000313" key="9">
    <source>
        <dbReference type="Proteomes" id="UP000308652"/>
    </source>
</evidence>
<accession>A0A5C3M661</accession>
<dbReference type="STRING" id="68775.A0A5C3M661"/>